<dbReference type="RefSeq" id="WP_045480084.1">
    <property type="nucleotide sequence ID" value="NZ_LTAO01000001.1"/>
</dbReference>
<reference evidence="2" key="1">
    <citation type="submission" date="2016-02" db="EMBL/GenBank/DDBJ databases">
        <title>Genome sequence of Bacillus trypoxylicola KCTC 13244(T).</title>
        <authorList>
            <person name="Jeong H."/>
            <person name="Park S.-H."/>
            <person name="Choi S.-K."/>
        </authorList>
    </citation>
    <scope>NUCLEOTIDE SEQUENCE [LARGE SCALE GENOMIC DNA]</scope>
    <source>
        <strain evidence="2">KCTC 13244</strain>
    </source>
</reference>
<sequence>MKKENMLFLLLATITVFCIMIIGVAIAERSILIAALAVLGIIIAMGLGFSLRKKERESREI</sequence>
<dbReference type="AlphaFoldDB" id="A0A162FBJ1"/>
<protein>
    <recommendedName>
        <fullName evidence="4">YlaF family protein</fullName>
    </recommendedName>
</protein>
<feature type="transmembrane region" description="Helical" evidence="1">
    <location>
        <begin position="7"/>
        <end position="26"/>
    </location>
</feature>
<accession>A0A162FBJ1</accession>
<evidence type="ECO:0008006" key="4">
    <source>
        <dbReference type="Google" id="ProtNLM"/>
    </source>
</evidence>
<keyword evidence="1" id="KW-1133">Transmembrane helix</keyword>
<keyword evidence="3" id="KW-1185">Reference proteome</keyword>
<dbReference type="InterPro" id="IPR035211">
    <property type="entry name" value="DUF5325"/>
</dbReference>
<evidence type="ECO:0000313" key="2">
    <source>
        <dbReference type="EMBL" id="KYG35220.1"/>
    </source>
</evidence>
<dbReference type="EMBL" id="LTAO01000001">
    <property type="protein sequence ID" value="KYG35220.1"/>
    <property type="molecule type" value="Genomic_DNA"/>
</dbReference>
<keyword evidence="1" id="KW-0812">Transmembrane</keyword>
<evidence type="ECO:0000256" key="1">
    <source>
        <dbReference type="SAM" id="Phobius"/>
    </source>
</evidence>
<evidence type="ECO:0000313" key="3">
    <source>
        <dbReference type="Proteomes" id="UP000075806"/>
    </source>
</evidence>
<dbReference type="STRING" id="519424.AZF04_02455"/>
<keyword evidence="1" id="KW-0472">Membrane</keyword>
<feature type="transmembrane region" description="Helical" evidence="1">
    <location>
        <begin position="32"/>
        <end position="51"/>
    </location>
</feature>
<dbReference type="OrthoDB" id="2679959at2"/>
<gene>
    <name evidence="2" type="ORF">AZF04_02455</name>
</gene>
<organism evidence="2 3">
    <name type="scientific">Alkalihalobacillus trypoxylicola</name>
    <dbReference type="NCBI Taxonomy" id="519424"/>
    <lineage>
        <taxon>Bacteria</taxon>
        <taxon>Bacillati</taxon>
        <taxon>Bacillota</taxon>
        <taxon>Bacilli</taxon>
        <taxon>Bacillales</taxon>
        <taxon>Bacillaceae</taxon>
        <taxon>Alkalihalobacillus</taxon>
    </lineage>
</organism>
<name>A0A162FBJ1_9BACI</name>
<proteinExistence type="predicted"/>
<dbReference type="Proteomes" id="UP000075806">
    <property type="component" value="Unassembled WGS sequence"/>
</dbReference>
<comment type="caution">
    <text evidence="2">The sequence shown here is derived from an EMBL/GenBank/DDBJ whole genome shotgun (WGS) entry which is preliminary data.</text>
</comment>
<dbReference type="Pfam" id="PF17259">
    <property type="entry name" value="DUF5325"/>
    <property type="match status" value="1"/>
</dbReference>